<organism evidence="4 5">
    <name type="scientific">Azospirillum humicireducens</name>
    <dbReference type="NCBI Taxonomy" id="1226968"/>
    <lineage>
        <taxon>Bacteria</taxon>
        <taxon>Pseudomonadati</taxon>
        <taxon>Pseudomonadota</taxon>
        <taxon>Alphaproteobacteria</taxon>
        <taxon>Rhodospirillales</taxon>
        <taxon>Azospirillaceae</taxon>
        <taxon>Azospirillum</taxon>
    </lineage>
</organism>
<dbReference type="InterPro" id="IPR016989">
    <property type="entry name" value="Atp1_alphaprobac"/>
</dbReference>
<keyword evidence="1 3" id="KW-0472">Membrane</keyword>
<gene>
    <name evidence="4" type="ORF">A6A40_02750</name>
</gene>
<dbReference type="InterPro" id="IPR032820">
    <property type="entry name" value="ATPase_put"/>
</dbReference>
<reference evidence="4 5" key="1">
    <citation type="journal article" date="2013" name="Int. J. Syst. Evol. Microbiol.">
        <title>Azospirillum humicireducens sp. nov., a nitrogen-fixing bacterium isolated from a microbial fuel cell.</title>
        <authorList>
            <person name="Zhou S."/>
            <person name="Han L."/>
            <person name="Wang Y."/>
            <person name="Yang G."/>
            <person name="Zhuang L."/>
            <person name="Hu P."/>
        </authorList>
    </citation>
    <scope>NUCLEOTIDE SEQUENCE [LARGE SCALE GENOMIC DNA]</scope>
    <source>
        <strain evidence="4 5">SgZ-5</strain>
    </source>
</reference>
<dbReference type="GO" id="GO:0045259">
    <property type="term" value="C:proton-transporting ATP synthase complex"/>
    <property type="evidence" value="ECO:0007669"/>
    <property type="project" value="UniProtKB-UniRule"/>
</dbReference>
<evidence type="ECO:0000256" key="3">
    <source>
        <dbReference type="SAM" id="Phobius"/>
    </source>
</evidence>
<dbReference type="RefSeq" id="WP_063634003.1">
    <property type="nucleotide sequence ID" value="NZ_CP015285.1"/>
</dbReference>
<sequence length="122" mass="13067">MDNRTPPDPLDDLEARLRKAREGQRGWSGGPGSKYHRPPQGPLATAWRIGTELVAAMIVGVGGGLLLDRWLGTAPWGLIVMFFLGAAAGVLNVYRAVTGFGIAAGYRRPTGDDNERQDGDAH</sequence>
<keyword evidence="3" id="KW-1133">Transmembrane helix</keyword>
<dbReference type="AlphaFoldDB" id="A0A160JDT4"/>
<dbReference type="GO" id="GO:1902600">
    <property type="term" value="P:proton transmembrane transport"/>
    <property type="evidence" value="ECO:0007669"/>
    <property type="project" value="UniProtKB-KW"/>
</dbReference>
<feature type="region of interest" description="Disordered" evidence="2">
    <location>
        <begin position="21"/>
        <end position="41"/>
    </location>
</feature>
<proteinExistence type="inferred from homology"/>
<feature type="transmembrane region" description="Helical" evidence="3">
    <location>
        <begin position="46"/>
        <end position="67"/>
    </location>
</feature>
<keyword evidence="5" id="KW-1185">Reference proteome</keyword>
<comment type="similarity">
    <text evidence="1">Belongs to the bacterial AtpI family.</text>
</comment>
<evidence type="ECO:0000313" key="4">
    <source>
        <dbReference type="EMBL" id="ANC90908.1"/>
    </source>
</evidence>
<evidence type="ECO:0000256" key="1">
    <source>
        <dbReference type="PIRNR" id="PIRNR032126"/>
    </source>
</evidence>
<keyword evidence="3" id="KW-0812">Transmembrane</keyword>
<dbReference type="PIRSF" id="PIRSF032126">
    <property type="entry name" value="F0F1_ATP_synthase_subunit_I"/>
    <property type="match status" value="1"/>
</dbReference>
<dbReference type="Pfam" id="PF09527">
    <property type="entry name" value="ATPase_gene1"/>
    <property type="match status" value="1"/>
</dbReference>
<comment type="function">
    <text evidence="1">A possible function for this protein is to guide the assembly of the membrane sector of the ATPase enzyme complex.</text>
</comment>
<dbReference type="EMBL" id="CP015285">
    <property type="protein sequence ID" value="ANC90908.1"/>
    <property type="molecule type" value="Genomic_DNA"/>
</dbReference>
<evidence type="ECO:0000313" key="5">
    <source>
        <dbReference type="Proteomes" id="UP000077405"/>
    </source>
</evidence>
<keyword evidence="1" id="KW-0813">Transport</keyword>
<dbReference type="Proteomes" id="UP000077405">
    <property type="component" value="Chromosome"/>
</dbReference>
<name>A0A160JDT4_9PROT</name>
<protein>
    <recommendedName>
        <fullName evidence="1">ATP synthase protein I</fullName>
    </recommendedName>
</protein>
<keyword evidence="1" id="KW-0375">Hydrogen ion transport</keyword>
<evidence type="ECO:0000256" key="2">
    <source>
        <dbReference type="SAM" id="MobiDB-lite"/>
    </source>
</evidence>
<dbReference type="OrthoDB" id="15401at2"/>
<dbReference type="STRING" id="1226968.A6A40_02750"/>
<dbReference type="KEGG" id="ahu:A6A40_02750"/>
<dbReference type="GO" id="GO:0016740">
    <property type="term" value="F:transferase activity"/>
    <property type="evidence" value="ECO:0007669"/>
    <property type="project" value="UniProtKB-KW"/>
</dbReference>
<accession>A0A160JDT4</accession>
<keyword evidence="4" id="KW-0808">Transferase</keyword>
<feature type="transmembrane region" description="Helical" evidence="3">
    <location>
        <begin position="73"/>
        <end position="94"/>
    </location>
</feature>
<keyword evidence="1" id="KW-0406">Ion transport</keyword>